<reference evidence="2" key="1">
    <citation type="journal article" date="2019" name="Int. J. Syst. Evol. Microbiol.">
        <title>The Global Catalogue of Microorganisms (GCM) 10K type strain sequencing project: providing services to taxonomists for standard genome sequencing and annotation.</title>
        <authorList>
            <consortium name="The Broad Institute Genomics Platform"/>
            <consortium name="The Broad Institute Genome Sequencing Center for Infectious Disease"/>
            <person name="Wu L."/>
            <person name="Ma J."/>
        </authorList>
    </citation>
    <scope>NUCLEOTIDE SEQUENCE [LARGE SCALE GENOMIC DNA]</scope>
    <source>
        <strain evidence="2">JCM 30331</strain>
    </source>
</reference>
<dbReference type="Proteomes" id="UP000647587">
    <property type="component" value="Unassembled WGS sequence"/>
</dbReference>
<proteinExistence type="predicted"/>
<evidence type="ECO:0000313" key="2">
    <source>
        <dbReference type="Proteomes" id="UP000647587"/>
    </source>
</evidence>
<sequence length="76" mass="8212">MLTVKLHLAGGDIIALDITPSQKDRLSRTINQAHLPTLPFTASIGGVDVEIPWRSISYISSYPQVQVAAVLREAAV</sequence>
<organism evidence="1 2">
    <name type="scientific">Deinococcus malanensis</name>
    <dbReference type="NCBI Taxonomy" id="1706855"/>
    <lineage>
        <taxon>Bacteria</taxon>
        <taxon>Thermotogati</taxon>
        <taxon>Deinococcota</taxon>
        <taxon>Deinococci</taxon>
        <taxon>Deinococcales</taxon>
        <taxon>Deinococcaceae</taxon>
        <taxon>Deinococcus</taxon>
    </lineage>
</organism>
<protein>
    <submittedName>
        <fullName evidence="1">Uncharacterized protein</fullName>
    </submittedName>
</protein>
<comment type="caution">
    <text evidence="1">The sequence shown here is derived from an EMBL/GenBank/DDBJ whole genome shotgun (WGS) entry which is preliminary data.</text>
</comment>
<keyword evidence="2" id="KW-1185">Reference proteome</keyword>
<gene>
    <name evidence="1" type="ORF">GCM10008955_19320</name>
</gene>
<dbReference type="EMBL" id="BMPP01000007">
    <property type="protein sequence ID" value="GGK25719.1"/>
    <property type="molecule type" value="Genomic_DNA"/>
</dbReference>
<dbReference type="RefSeq" id="WP_386838713.1">
    <property type="nucleotide sequence ID" value="NZ_JBHUEV010000001.1"/>
</dbReference>
<evidence type="ECO:0000313" key="1">
    <source>
        <dbReference type="EMBL" id="GGK25719.1"/>
    </source>
</evidence>
<accession>A0ABQ2EU17</accession>
<name>A0ABQ2EU17_9DEIO</name>